<protein>
    <submittedName>
        <fullName evidence="2">Uncharacterized protein</fullName>
    </submittedName>
</protein>
<accession>X8APM5</accession>
<proteinExistence type="predicted"/>
<feature type="compositionally biased region" description="Polar residues" evidence="1">
    <location>
        <begin position="1"/>
        <end position="10"/>
    </location>
</feature>
<reference evidence="2" key="1">
    <citation type="submission" date="2014-01" db="EMBL/GenBank/DDBJ databases">
        <authorList>
            <person name="Brown-Elliot B."/>
            <person name="Wallace R."/>
            <person name="Lenaerts A."/>
            <person name="Ordway D."/>
            <person name="DeGroote M.A."/>
            <person name="Parker T."/>
            <person name="Sizemore C."/>
            <person name="Tallon L.J."/>
            <person name="Sadzewicz L.K."/>
            <person name="Sengamalay N."/>
            <person name="Fraser C.M."/>
            <person name="Hine E."/>
            <person name="Shefchek K.A."/>
            <person name="Das S.P."/>
            <person name="Tettelin H."/>
        </authorList>
    </citation>
    <scope>NUCLEOTIDE SEQUENCE [LARGE SCALE GENOMIC DNA]</scope>
    <source>
        <strain evidence="2">4042</strain>
    </source>
</reference>
<feature type="region of interest" description="Disordered" evidence="1">
    <location>
        <begin position="55"/>
        <end position="166"/>
    </location>
</feature>
<feature type="compositionally biased region" description="Polar residues" evidence="1">
    <location>
        <begin position="102"/>
        <end position="114"/>
    </location>
</feature>
<organism evidence="2">
    <name type="scientific">Mycobacterium xenopi 4042</name>
    <dbReference type="NCBI Taxonomy" id="1299334"/>
    <lineage>
        <taxon>Bacteria</taxon>
        <taxon>Bacillati</taxon>
        <taxon>Actinomycetota</taxon>
        <taxon>Actinomycetes</taxon>
        <taxon>Mycobacteriales</taxon>
        <taxon>Mycobacteriaceae</taxon>
        <taxon>Mycobacterium</taxon>
    </lineage>
</organism>
<dbReference type="PATRIC" id="fig|1299334.3.peg.5407"/>
<dbReference type="EMBL" id="JAOB01000050">
    <property type="protein sequence ID" value="EUA32993.1"/>
    <property type="molecule type" value="Genomic_DNA"/>
</dbReference>
<evidence type="ECO:0000313" key="2">
    <source>
        <dbReference type="EMBL" id="EUA32993.1"/>
    </source>
</evidence>
<feature type="compositionally biased region" description="Low complexity" evidence="1">
    <location>
        <begin position="11"/>
        <end position="35"/>
    </location>
</feature>
<evidence type="ECO:0000256" key="1">
    <source>
        <dbReference type="SAM" id="MobiDB-lite"/>
    </source>
</evidence>
<comment type="caution">
    <text evidence="2">The sequence shown here is derived from an EMBL/GenBank/DDBJ whole genome shotgun (WGS) entry which is preliminary data.</text>
</comment>
<feature type="region of interest" description="Disordered" evidence="1">
    <location>
        <begin position="1"/>
        <end position="38"/>
    </location>
</feature>
<gene>
    <name evidence="2" type="ORF">I553_8978</name>
</gene>
<feature type="compositionally biased region" description="Basic and acidic residues" evidence="1">
    <location>
        <begin position="128"/>
        <end position="149"/>
    </location>
</feature>
<name>X8APM5_MYCXE</name>
<sequence length="180" mass="19035">MRLSSRPNTDSPSGGAPSRAEAAARPVRASASASGLAVLPPMSVGALVDVGAPARALPSAPRPKARSRPTRVECAGRWNSRSFPGGQIVHDRPKGGRDVQYEQRNQQAGNTDHQTAGPVSEQVLHGPRSGDHQKGEADTYGIDSREKPQSQHQHRAPHGRNPTGCSCLLASFEGSGLWKL</sequence>
<dbReference type="AlphaFoldDB" id="X8APM5"/>
<feature type="compositionally biased region" description="Basic and acidic residues" evidence="1">
    <location>
        <begin position="89"/>
        <end position="101"/>
    </location>
</feature>